<keyword evidence="3" id="KW-1185">Reference proteome</keyword>
<feature type="signal peptide" evidence="1">
    <location>
        <begin position="1"/>
        <end position="23"/>
    </location>
</feature>
<gene>
    <name evidence="2" type="ORF">BV898_18224</name>
</gene>
<accession>A0A9X6NNP2</accession>
<name>A0A9X6NNP2_HYPEX</name>
<dbReference type="EMBL" id="MTYJ01000347">
    <property type="protein sequence ID" value="OWA53801.1"/>
    <property type="molecule type" value="Genomic_DNA"/>
</dbReference>
<dbReference type="AlphaFoldDB" id="A0A9X6NNP2"/>
<sequence>MAISVVFFIVVLFVLLIAPPAFLQAVNDSGTDSNFSGLFGNLIIDQIKAGKALKASVEDVQKISYQQDSACNDCGNPVANRTAPQPAPTSTSTLQLVNSGTSGVIVRCAQVGDIIPGPQFILPSPQSDYYLSISVVNASSASAAESANYLSYNSVTGFVKVGLFGPAIDVTQEYSAVLINRKTLETSNPVFFTALIRTCVMNISGPKSFAVCIGIGTPYLGAYTGLSYTTNNSGLLVSGVKWDINNPAGVAVGPPYPCPGASGVGAPGPFVTAFSGPGDANQCYIYDQQSGDSESFARGNQYSPCVYDRCVTPASGAFNSTFYTATQLAAFTTQYGAIPDPCCSLPTPLAACTTGAKTYAYCGTCLALPASVAAAVGSCTTADTFTQTLTVTGHAPAFTTGVLSGITATFDSTCNSLSVFNVTY</sequence>
<organism evidence="2 3">
    <name type="scientific">Hypsibius exemplaris</name>
    <name type="common">Freshwater tardigrade</name>
    <dbReference type="NCBI Taxonomy" id="2072580"/>
    <lineage>
        <taxon>Eukaryota</taxon>
        <taxon>Metazoa</taxon>
        <taxon>Ecdysozoa</taxon>
        <taxon>Tardigrada</taxon>
        <taxon>Eutardigrada</taxon>
        <taxon>Parachela</taxon>
        <taxon>Hypsibioidea</taxon>
        <taxon>Hypsibiidae</taxon>
        <taxon>Hypsibius</taxon>
    </lineage>
</organism>
<dbReference type="Proteomes" id="UP000192578">
    <property type="component" value="Unassembled WGS sequence"/>
</dbReference>
<evidence type="ECO:0000313" key="3">
    <source>
        <dbReference type="Proteomes" id="UP000192578"/>
    </source>
</evidence>
<keyword evidence="1" id="KW-0732">Signal</keyword>
<proteinExistence type="predicted"/>
<protein>
    <submittedName>
        <fullName evidence="2">Uncharacterized protein</fullName>
    </submittedName>
</protein>
<reference evidence="3" key="1">
    <citation type="submission" date="2017-01" db="EMBL/GenBank/DDBJ databases">
        <title>Comparative genomics of anhydrobiosis in the tardigrade Hypsibius dujardini.</title>
        <authorList>
            <person name="Yoshida Y."/>
            <person name="Koutsovoulos G."/>
            <person name="Laetsch D."/>
            <person name="Stevens L."/>
            <person name="Kumar S."/>
            <person name="Horikawa D."/>
            <person name="Ishino K."/>
            <person name="Komine S."/>
            <person name="Tomita M."/>
            <person name="Blaxter M."/>
            <person name="Arakawa K."/>
        </authorList>
    </citation>
    <scope>NUCLEOTIDE SEQUENCE [LARGE SCALE GENOMIC DNA]</scope>
    <source>
        <strain evidence="3">Z151</strain>
    </source>
</reference>
<evidence type="ECO:0000313" key="2">
    <source>
        <dbReference type="EMBL" id="OWA53801.1"/>
    </source>
</evidence>
<feature type="chain" id="PRO_5040964009" evidence="1">
    <location>
        <begin position="24"/>
        <end position="424"/>
    </location>
</feature>
<evidence type="ECO:0000256" key="1">
    <source>
        <dbReference type="SAM" id="SignalP"/>
    </source>
</evidence>
<comment type="caution">
    <text evidence="2">The sequence shown here is derived from an EMBL/GenBank/DDBJ whole genome shotgun (WGS) entry which is preliminary data.</text>
</comment>